<evidence type="ECO:0000256" key="1">
    <source>
        <dbReference type="ARBA" id="ARBA00009995"/>
    </source>
</evidence>
<comment type="similarity">
    <text evidence="1">Belongs to the UDP-glycosyltransferase family.</text>
</comment>
<dbReference type="InterPro" id="IPR002213">
    <property type="entry name" value="UDP_glucos_trans"/>
</dbReference>
<sequence>MPDDHQPQHRYTAHDTGRRPLRMLVVNLPQHGHVNPTLGVVRELTERGHRVSYVTTDTFAPQVTAAGAAPVLLRSAHCRADDAPESLADGAMLALQDARLALAGLTAAFDSEPPDAVLHDLQAFAGPVLARRWEKPAVQLNPSHALYQGWQEELHGTSDLTRHALFPAFEAFAAEHAPGVPALDFLLRAAHSVVFLPRSFQRRSETVGDEHAFVGPVIDERPHQGDWRPRDGSSPVLLVSLGSLYTNRPAFFAECMEAFADGAWQVVMAVGAGLDLDALPAIPPNIEVHRSVPQLRILEHAQAFITHAGMGSTMEAIVYGVPMVAIPQMAEQRVNADQIERLGLGRHLAQDRVSGPALRQAVENVAGNPAIAANLAAMRQEIGQCGGARAAADLIETACGYTILPMALPPAIA</sequence>
<evidence type="ECO:0000259" key="3">
    <source>
        <dbReference type="Pfam" id="PF06722"/>
    </source>
</evidence>
<dbReference type="Proteomes" id="UP000655044">
    <property type="component" value="Unassembled WGS sequence"/>
</dbReference>
<dbReference type="CDD" id="cd03784">
    <property type="entry name" value="GT1_Gtf-like"/>
    <property type="match status" value="1"/>
</dbReference>
<dbReference type="InterPro" id="IPR010610">
    <property type="entry name" value="EryCIII-like_C"/>
</dbReference>
<dbReference type="FunFam" id="3.40.50.2000:FF:000072">
    <property type="entry name" value="Glycosyl transferase"/>
    <property type="match status" value="1"/>
</dbReference>
<proteinExistence type="inferred from homology"/>
<dbReference type="EMBL" id="BOOI01000095">
    <property type="protein sequence ID" value="GIH88963.1"/>
    <property type="molecule type" value="Genomic_DNA"/>
</dbReference>
<name>A0A8J3SFX6_PLARO</name>
<reference evidence="4" key="1">
    <citation type="submission" date="2021-01" db="EMBL/GenBank/DDBJ databases">
        <title>Whole genome shotgun sequence of Planobispora rosea NBRC 15558.</title>
        <authorList>
            <person name="Komaki H."/>
            <person name="Tamura T."/>
        </authorList>
    </citation>
    <scope>NUCLEOTIDE SEQUENCE</scope>
    <source>
        <strain evidence="4">NBRC 15558</strain>
    </source>
</reference>
<dbReference type="InterPro" id="IPR006326">
    <property type="entry name" value="UDPGT_MGT-like"/>
</dbReference>
<keyword evidence="2" id="KW-0808">Transferase</keyword>
<dbReference type="GO" id="GO:0017000">
    <property type="term" value="P:antibiotic biosynthetic process"/>
    <property type="evidence" value="ECO:0007669"/>
    <property type="project" value="UniProtKB-ARBA"/>
</dbReference>
<evidence type="ECO:0000313" key="5">
    <source>
        <dbReference type="Proteomes" id="UP000655044"/>
    </source>
</evidence>
<keyword evidence="5" id="KW-1185">Reference proteome</keyword>
<feature type="domain" description="Erythromycin biosynthesis protein CIII-like C-terminal" evidence="3">
    <location>
        <begin position="265"/>
        <end position="382"/>
    </location>
</feature>
<evidence type="ECO:0000313" key="4">
    <source>
        <dbReference type="EMBL" id="GIH88963.1"/>
    </source>
</evidence>
<protein>
    <submittedName>
        <fullName evidence="4">Macrolide-inactivating glycosyltransferase</fullName>
    </submittedName>
</protein>
<evidence type="ECO:0000256" key="2">
    <source>
        <dbReference type="ARBA" id="ARBA00022679"/>
    </source>
</evidence>
<dbReference type="RefSeq" id="WP_189244015.1">
    <property type="nucleotide sequence ID" value="NZ_BMQP01000064.1"/>
</dbReference>
<gene>
    <name evidence="4" type="ORF">Pro02_73710</name>
</gene>
<dbReference type="PANTHER" id="PTHR48050:SF13">
    <property type="entry name" value="STEROL 3-BETA-GLUCOSYLTRANSFERASE UGT80A2"/>
    <property type="match status" value="1"/>
</dbReference>
<dbReference type="Pfam" id="PF06722">
    <property type="entry name" value="EryCIII-like_C"/>
    <property type="match status" value="1"/>
</dbReference>
<organism evidence="4 5">
    <name type="scientific">Planobispora rosea</name>
    <dbReference type="NCBI Taxonomy" id="35762"/>
    <lineage>
        <taxon>Bacteria</taxon>
        <taxon>Bacillati</taxon>
        <taxon>Actinomycetota</taxon>
        <taxon>Actinomycetes</taxon>
        <taxon>Streptosporangiales</taxon>
        <taxon>Streptosporangiaceae</taxon>
        <taxon>Planobispora</taxon>
    </lineage>
</organism>
<dbReference type="Gene3D" id="3.40.50.2000">
    <property type="entry name" value="Glycogen Phosphorylase B"/>
    <property type="match status" value="2"/>
</dbReference>
<dbReference type="GO" id="GO:0016758">
    <property type="term" value="F:hexosyltransferase activity"/>
    <property type="evidence" value="ECO:0007669"/>
    <property type="project" value="InterPro"/>
</dbReference>
<comment type="caution">
    <text evidence="4">The sequence shown here is derived from an EMBL/GenBank/DDBJ whole genome shotgun (WGS) entry which is preliminary data.</text>
</comment>
<dbReference type="NCBIfam" id="TIGR01426">
    <property type="entry name" value="MGT"/>
    <property type="match status" value="1"/>
</dbReference>
<dbReference type="GO" id="GO:0008194">
    <property type="term" value="F:UDP-glycosyltransferase activity"/>
    <property type="evidence" value="ECO:0007669"/>
    <property type="project" value="InterPro"/>
</dbReference>
<dbReference type="AlphaFoldDB" id="A0A8J3SFX6"/>
<accession>A0A8J3SFX6</accession>
<dbReference type="PANTHER" id="PTHR48050">
    <property type="entry name" value="STEROL 3-BETA-GLUCOSYLTRANSFERASE"/>
    <property type="match status" value="1"/>
</dbReference>
<dbReference type="InterPro" id="IPR050426">
    <property type="entry name" value="Glycosyltransferase_28"/>
</dbReference>
<dbReference type="SUPFAM" id="SSF53756">
    <property type="entry name" value="UDP-Glycosyltransferase/glycogen phosphorylase"/>
    <property type="match status" value="1"/>
</dbReference>